<dbReference type="InterPro" id="IPR015421">
    <property type="entry name" value="PyrdxlP-dep_Trfase_major"/>
</dbReference>
<feature type="binding site" evidence="9">
    <location>
        <begin position="120"/>
        <end position="121"/>
    </location>
    <ligand>
        <name>pyridoxal 5'-phosphate</name>
        <dbReference type="ChEBI" id="CHEBI:597326"/>
    </ligand>
</feature>
<dbReference type="PANTHER" id="PTHR42684">
    <property type="entry name" value="ADENOSYLMETHIONINE-8-AMINO-7-OXONONANOATE AMINOTRANSFERASE"/>
    <property type="match status" value="1"/>
</dbReference>
<dbReference type="HAMAP" id="MF_00834">
    <property type="entry name" value="BioA"/>
    <property type="match status" value="1"/>
</dbReference>
<keyword evidence="9" id="KW-0963">Cytoplasm</keyword>
<keyword evidence="3 9" id="KW-0032">Aminotransferase</keyword>
<proteinExistence type="inferred from homology"/>
<dbReference type="NCBIfam" id="TIGR00508">
    <property type="entry name" value="bioA"/>
    <property type="match status" value="1"/>
</dbReference>
<feature type="binding site" evidence="9">
    <location>
        <position position="152"/>
    </location>
    <ligand>
        <name>substrate</name>
    </ligand>
</feature>
<dbReference type="PROSITE" id="PS00600">
    <property type="entry name" value="AA_TRANSFER_CLASS_3"/>
    <property type="match status" value="1"/>
</dbReference>
<dbReference type="Gene3D" id="3.40.640.10">
    <property type="entry name" value="Type I PLP-dependent aspartate aminotransferase-like (Major domain)"/>
    <property type="match status" value="1"/>
</dbReference>
<keyword evidence="6 9" id="KW-0093">Biotin biosynthesis</keyword>
<sequence length="440" mass="46926">MTIDAGLDATNDVGTLDARHVWHPYTQHWQAPAPVEIVRAHGATLHARDGRAILDAISSWWVTLHGHAEPSIAEAIAEQARTLEQVIFAGFTHAPAAELSAALARVLPPGLTRVFLSDDGSTAVEAALKIALQWWHNRGEPRRLVAALEHAYHGDTFGAMSVGARSIFSAPFAPQLFDVARLPDPSEDADATLAAFDALLDARGHELAALIVEPLVLGAGGMRMWREDTLRALADRCRARGVLLIADEVMTGFGRTGALFACGRAGVAPDMICLSKGITGGFLPMGATVVREELFAGFLSDDRTRTLFHGHSYTANPVTCAAALASLRLLESDASTQARARIEAAHRRHLDALGAHPLVRAPRVMGTIAALDLVDARAGGGYLNPVGRELATFALEEGVLLRPLGDACYVLPPFCTTDEELDRVYGVIARFLEGARASGA</sequence>
<dbReference type="Gene3D" id="3.90.1150.10">
    <property type="entry name" value="Aspartate Aminotransferase, domain 1"/>
    <property type="match status" value="1"/>
</dbReference>
<evidence type="ECO:0000313" key="11">
    <source>
        <dbReference type="Proteomes" id="UP001161325"/>
    </source>
</evidence>
<feature type="site" description="Participates in the substrate recognition with KAPA and in a stacking interaction with the adenine ring of SAM" evidence="9">
    <location>
        <position position="25"/>
    </location>
</feature>
<comment type="catalytic activity">
    <reaction evidence="8 9">
        <text>(8S)-8-amino-7-oxononanoate + S-adenosyl-L-methionine = S-adenosyl-4-methylsulfanyl-2-oxobutanoate + (7R,8S)-7,8-diammoniononanoate</text>
        <dbReference type="Rhea" id="RHEA:16861"/>
        <dbReference type="ChEBI" id="CHEBI:16490"/>
        <dbReference type="ChEBI" id="CHEBI:59789"/>
        <dbReference type="ChEBI" id="CHEBI:149468"/>
        <dbReference type="ChEBI" id="CHEBI:149469"/>
        <dbReference type="EC" id="2.6.1.62"/>
    </reaction>
</comment>
<keyword evidence="11" id="KW-1185">Reference proteome</keyword>
<dbReference type="GO" id="GO:0004141">
    <property type="term" value="F:dethiobiotin synthase activity"/>
    <property type="evidence" value="ECO:0007669"/>
    <property type="project" value="TreeGrafter"/>
</dbReference>
<comment type="cofactor">
    <cofactor evidence="1 9">
        <name>pyridoxal 5'-phosphate</name>
        <dbReference type="ChEBI" id="CHEBI:597326"/>
    </cofactor>
</comment>
<dbReference type="EMBL" id="BRXS01000001">
    <property type="protein sequence ID" value="GLC24071.1"/>
    <property type="molecule type" value="Genomic_DNA"/>
</dbReference>
<keyword evidence="4 9" id="KW-0808">Transferase</keyword>
<evidence type="ECO:0000256" key="5">
    <source>
        <dbReference type="ARBA" id="ARBA00022691"/>
    </source>
</evidence>
<comment type="subunit">
    <text evidence="9">Homodimer.</text>
</comment>
<evidence type="ECO:0000256" key="6">
    <source>
        <dbReference type="ARBA" id="ARBA00022756"/>
    </source>
</evidence>
<dbReference type="PANTHER" id="PTHR42684:SF3">
    <property type="entry name" value="ADENOSYLMETHIONINE-8-AMINO-7-OXONONANOATE AMINOTRANSFERASE"/>
    <property type="match status" value="1"/>
</dbReference>
<dbReference type="GO" id="GO:0030170">
    <property type="term" value="F:pyridoxal phosphate binding"/>
    <property type="evidence" value="ECO:0007669"/>
    <property type="project" value="UniProtKB-UniRule"/>
</dbReference>
<dbReference type="GO" id="GO:0009102">
    <property type="term" value="P:biotin biosynthetic process"/>
    <property type="evidence" value="ECO:0007669"/>
    <property type="project" value="UniProtKB-UniRule"/>
</dbReference>
<protein>
    <recommendedName>
        <fullName evidence="9">Adenosylmethionine-8-amino-7-oxononanoate aminotransferase</fullName>
        <ecNumber evidence="9">2.6.1.62</ecNumber>
    </recommendedName>
    <alternativeName>
        <fullName evidence="9">7,8-diamino-pelargonic acid aminotransferase</fullName>
        <shortName evidence="9">DAPA AT</shortName>
        <shortName evidence="9">DAPA aminotransferase</shortName>
    </alternativeName>
    <alternativeName>
        <fullName evidence="9">7,8-diaminononanoate synthase</fullName>
        <shortName evidence="9">DANS</shortName>
    </alternativeName>
    <alternativeName>
        <fullName evidence="9">Diaminopelargonic acid synthase</fullName>
    </alternativeName>
</protein>
<dbReference type="InterPro" id="IPR015424">
    <property type="entry name" value="PyrdxlP-dep_Trfase"/>
</dbReference>
<name>A0AA37V5F0_9BACT</name>
<gene>
    <name evidence="9 10" type="primary">bioA</name>
    <name evidence="10" type="ORF">rosag_05840</name>
</gene>
<dbReference type="AlphaFoldDB" id="A0AA37V5F0"/>
<feature type="binding site" evidence="9">
    <location>
        <position position="60"/>
    </location>
    <ligand>
        <name>substrate</name>
    </ligand>
</feature>
<evidence type="ECO:0000256" key="4">
    <source>
        <dbReference type="ARBA" id="ARBA00022679"/>
    </source>
</evidence>
<comment type="caution">
    <text evidence="10">The sequence shown here is derived from an EMBL/GenBank/DDBJ whole genome shotgun (WGS) entry which is preliminary data.</text>
</comment>
<evidence type="ECO:0000256" key="9">
    <source>
        <dbReference type="HAMAP-Rule" id="MF_00834"/>
    </source>
</evidence>
<feature type="binding site" evidence="9">
    <location>
        <position position="247"/>
    </location>
    <ligand>
        <name>pyridoxal 5'-phosphate</name>
        <dbReference type="ChEBI" id="CHEBI:597326"/>
    </ligand>
</feature>
<dbReference type="NCBIfam" id="NF004624">
    <property type="entry name" value="PRK05964.1"/>
    <property type="match status" value="1"/>
</dbReference>
<evidence type="ECO:0000256" key="3">
    <source>
        <dbReference type="ARBA" id="ARBA00022576"/>
    </source>
</evidence>
<evidence type="ECO:0000313" key="10">
    <source>
        <dbReference type="EMBL" id="GLC24071.1"/>
    </source>
</evidence>
<feature type="modified residue" description="N6-(pyridoxal phosphate)lysine" evidence="9">
    <location>
        <position position="276"/>
    </location>
</feature>
<keyword evidence="7 9" id="KW-0663">Pyridoxal phosphate</keyword>
<dbReference type="EC" id="2.6.1.62" evidence="9"/>
<dbReference type="GO" id="GO:0004015">
    <property type="term" value="F:adenosylmethionine-8-amino-7-oxononanoate transaminase activity"/>
    <property type="evidence" value="ECO:0007669"/>
    <property type="project" value="UniProtKB-UniRule"/>
</dbReference>
<feature type="binding site" evidence="9">
    <location>
        <position position="276"/>
    </location>
    <ligand>
        <name>substrate</name>
    </ligand>
</feature>
<dbReference type="RefSeq" id="WP_284348516.1">
    <property type="nucleotide sequence ID" value="NZ_BRXS01000001.1"/>
</dbReference>
<keyword evidence="5 9" id="KW-0949">S-adenosyl-L-methionine</keyword>
<accession>A0AA37V5F0</accession>
<dbReference type="Proteomes" id="UP001161325">
    <property type="component" value="Unassembled WGS sequence"/>
</dbReference>
<dbReference type="InterPro" id="IPR015422">
    <property type="entry name" value="PyrdxlP-dep_Trfase_small"/>
</dbReference>
<feature type="binding site" evidence="9">
    <location>
        <position position="402"/>
    </location>
    <ligand>
        <name>substrate</name>
    </ligand>
</feature>
<dbReference type="InterPro" id="IPR005815">
    <property type="entry name" value="BioA"/>
</dbReference>
<dbReference type="FunFam" id="3.40.640.10:FF:000004">
    <property type="entry name" value="Acetylornithine aminotransferase"/>
    <property type="match status" value="1"/>
</dbReference>
<dbReference type="InterPro" id="IPR005814">
    <property type="entry name" value="Aminotrans_3"/>
</dbReference>
<dbReference type="CDD" id="cd00610">
    <property type="entry name" value="OAT_like"/>
    <property type="match status" value="1"/>
</dbReference>
<comment type="pathway">
    <text evidence="2 9">Cofactor biosynthesis; biotin biosynthesis; 7,8-diaminononanoate from 8-amino-7-oxononanoate (SAM route): step 1/1.</text>
</comment>
<evidence type="ECO:0000256" key="1">
    <source>
        <dbReference type="ARBA" id="ARBA00001933"/>
    </source>
</evidence>
<organism evidence="10 11">
    <name type="scientific">Roseisolibacter agri</name>
    <dbReference type="NCBI Taxonomy" id="2014610"/>
    <lineage>
        <taxon>Bacteria</taxon>
        <taxon>Pseudomonadati</taxon>
        <taxon>Gemmatimonadota</taxon>
        <taxon>Gemmatimonadia</taxon>
        <taxon>Gemmatimonadales</taxon>
        <taxon>Gemmatimonadaceae</taxon>
        <taxon>Roseisolibacter</taxon>
    </lineage>
</organism>
<dbReference type="InterPro" id="IPR049704">
    <property type="entry name" value="Aminotrans_3_PPA_site"/>
</dbReference>
<evidence type="ECO:0000256" key="2">
    <source>
        <dbReference type="ARBA" id="ARBA00005063"/>
    </source>
</evidence>
<reference evidence="10" key="1">
    <citation type="submission" date="2022-08" db="EMBL/GenBank/DDBJ databases">
        <title>Draft genome sequencing of Roseisolibacter agri AW1220.</title>
        <authorList>
            <person name="Tobiishi Y."/>
            <person name="Tonouchi A."/>
        </authorList>
    </citation>
    <scope>NUCLEOTIDE SEQUENCE</scope>
    <source>
        <strain evidence="10">AW1220</strain>
    </source>
</reference>
<comment type="similarity">
    <text evidence="9">Belongs to the class-III pyridoxal-phosphate-dependent aminotransferase family. BioA subfamily.</text>
</comment>
<dbReference type="GO" id="GO:0005737">
    <property type="term" value="C:cytoplasm"/>
    <property type="evidence" value="ECO:0007669"/>
    <property type="project" value="UniProtKB-SubCell"/>
</dbReference>
<feature type="binding site" evidence="9">
    <location>
        <begin position="311"/>
        <end position="312"/>
    </location>
    <ligand>
        <name>pyridoxal 5'-phosphate</name>
        <dbReference type="ChEBI" id="CHEBI:597326"/>
    </ligand>
</feature>
<dbReference type="Pfam" id="PF00202">
    <property type="entry name" value="Aminotran_3"/>
    <property type="match status" value="1"/>
</dbReference>
<comment type="function">
    <text evidence="9">Catalyzes the transfer of the alpha-amino group from S-adenosyl-L-methionine (SAM) to 7-keto-8-aminopelargonic acid (KAPA) to form 7,8-diaminopelargonic acid (DAPA). It is the only aminotransferase known to utilize SAM as an amino donor.</text>
</comment>
<evidence type="ECO:0000256" key="7">
    <source>
        <dbReference type="ARBA" id="ARBA00022898"/>
    </source>
</evidence>
<feature type="binding site" evidence="9">
    <location>
        <position position="310"/>
    </location>
    <ligand>
        <name>substrate</name>
    </ligand>
</feature>
<evidence type="ECO:0000256" key="8">
    <source>
        <dbReference type="ARBA" id="ARBA00048449"/>
    </source>
</evidence>
<comment type="subcellular location">
    <subcellularLocation>
        <location evidence="9">Cytoplasm</location>
    </subcellularLocation>
</comment>
<dbReference type="SUPFAM" id="SSF53383">
    <property type="entry name" value="PLP-dependent transferases"/>
    <property type="match status" value="1"/>
</dbReference>